<organism evidence="3 4">
    <name type="scientific">Helicobacter mustelae (strain ATCC 43772 / CCUG 25715 / CIP 103759 / LMG 18044 / NCTC 12198 / R85-136P)</name>
    <name type="common">Campylobacter mustelae</name>
    <dbReference type="NCBI Taxonomy" id="679897"/>
    <lineage>
        <taxon>Bacteria</taxon>
        <taxon>Pseudomonadati</taxon>
        <taxon>Campylobacterota</taxon>
        <taxon>Epsilonproteobacteria</taxon>
        <taxon>Campylobacterales</taxon>
        <taxon>Helicobacteraceae</taxon>
        <taxon>Helicobacter</taxon>
    </lineage>
</organism>
<name>D3UGD0_HELM1</name>
<dbReference type="SUPFAM" id="SSF63411">
    <property type="entry name" value="LuxS/MPP-like metallohydrolase"/>
    <property type="match status" value="2"/>
</dbReference>
<evidence type="ECO:0000313" key="4">
    <source>
        <dbReference type="Proteomes" id="UP000001522"/>
    </source>
</evidence>
<proteinExistence type="predicted"/>
<keyword evidence="4" id="KW-1185">Reference proteome</keyword>
<dbReference type="PANTHER" id="PTHR11851">
    <property type="entry name" value="METALLOPROTEASE"/>
    <property type="match status" value="1"/>
</dbReference>
<reference evidence="3 4" key="1">
    <citation type="journal article" date="2010" name="BMC Genomics">
        <title>Comparative genomics and proteomics of Helicobacter mustelae, an ulcerogenic and carcinogenic gastric pathogen.</title>
        <authorList>
            <person name="O'Toole P.W."/>
            <person name="Snelling W.J."/>
            <person name="Canchaya C."/>
            <person name="Forde B.M."/>
            <person name="Hardie K.R."/>
            <person name="Josenhans C."/>
            <person name="Graham R.L.J."/>
            <person name="McMullan G."/>
            <person name="Parkhill J."/>
            <person name="Belda E."/>
            <person name="Bentley S.D."/>
        </authorList>
    </citation>
    <scope>NUCLEOTIDE SEQUENCE [LARGE SCALE GENOMIC DNA]</scope>
    <source>
        <strain evidence="4">ATCC 43772 / LMG 18044 / NCTC 12198 / 12198</strain>
    </source>
</reference>
<dbReference type="Proteomes" id="UP000001522">
    <property type="component" value="Chromosome"/>
</dbReference>
<dbReference type="HOGENOM" id="CLU_009902_6_2_7"/>
<evidence type="ECO:0000259" key="1">
    <source>
        <dbReference type="Pfam" id="PF00675"/>
    </source>
</evidence>
<keyword evidence="3" id="KW-0378">Hydrolase</keyword>
<protein>
    <submittedName>
        <fullName evidence="3">Zinc protease-like protein</fullName>
    </submittedName>
</protein>
<evidence type="ECO:0000259" key="2">
    <source>
        <dbReference type="Pfam" id="PF05193"/>
    </source>
</evidence>
<evidence type="ECO:0000313" key="3">
    <source>
        <dbReference type="EMBL" id="CBG39551.1"/>
    </source>
</evidence>
<gene>
    <name evidence="3" type="ordered locus">HMU02890</name>
</gene>
<dbReference type="Gene3D" id="3.30.830.10">
    <property type="entry name" value="Metalloenzyme, LuxS/M16 peptidase-like"/>
    <property type="match status" value="2"/>
</dbReference>
<dbReference type="InterPro" id="IPR050361">
    <property type="entry name" value="MPP/UQCRC_Complex"/>
</dbReference>
<dbReference type="Pfam" id="PF00675">
    <property type="entry name" value="Peptidase_M16"/>
    <property type="match status" value="1"/>
</dbReference>
<dbReference type="GO" id="GO:0046872">
    <property type="term" value="F:metal ion binding"/>
    <property type="evidence" value="ECO:0007669"/>
    <property type="project" value="InterPro"/>
</dbReference>
<dbReference type="GO" id="GO:0008233">
    <property type="term" value="F:peptidase activity"/>
    <property type="evidence" value="ECO:0007669"/>
    <property type="project" value="UniProtKB-KW"/>
</dbReference>
<accession>D3UGD0</accession>
<dbReference type="InterPro" id="IPR011765">
    <property type="entry name" value="Pept_M16_N"/>
</dbReference>
<dbReference type="InterPro" id="IPR007863">
    <property type="entry name" value="Peptidase_M16_C"/>
</dbReference>
<dbReference type="InterPro" id="IPR011249">
    <property type="entry name" value="Metalloenz_LuxS/M16"/>
</dbReference>
<dbReference type="PANTHER" id="PTHR11851:SF225">
    <property type="entry name" value="NON-PEPTIDASE HOMOLOG YMXG"/>
    <property type="match status" value="1"/>
</dbReference>
<dbReference type="GO" id="GO:0006508">
    <property type="term" value="P:proteolysis"/>
    <property type="evidence" value="ECO:0007669"/>
    <property type="project" value="UniProtKB-KW"/>
</dbReference>
<keyword evidence="3" id="KW-0645">Protease</keyword>
<dbReference type="STRING" id="679897.HMU02890"/>
<dbReference type="EMBL" id="FN555004">
    <property type="protein sequence ID" value="CBG39551.1"/>
    <property type="molecule type" value="Genomic_DNA"/>
</dbReference>
<sequence>MMKKIILIFGFILGVAMQANEVTYIKINEQKVPVIFEESHLIPTGFLRLSFLGGGSINDRNLSGLSALSAALLNEGTKTLGVIGFSKELDKRAITLQASSGIETINLEMQFLTEMQEDALKLLKDLIFDPNFTPQTLEKIRNNAISRLSAKENDFDYIANRNLSKILFEGSPLANSPTALTLKKIQLEDIRVLIHQNFVLSRLVITMGGDMKKEQALQKLSAILSGLPQGVPASRPFYHVSAKTQEKIVYKQTEQAYIYFGSPFNLSDMRNEGYKAKILGFVLGSSGFGSRLMEEIRVKRGLAYSAYLRINTGKVVNYASGYLQTKPENQDEAIKLVKEIVARFVKEGITKEELEGAKQFLLGSQPLREETLSQRLDAQFLNFYLGLPLDFNKIQLEQIKNVSLQEMNAYIKGHTELNNLSFSIVTVRQKSSKEEKK</sequence>
<dbReference type="KEGG" id="hms:HMU02890"/>
<dbReference type="Pfam" id="PF05193">
    <property type="entry name" value="Peptidase_M16_C"/>
    <property type="match status" value="1"/>
</dbReference>
<feature type="domain" description="Peptidase M16 N-terminal" evidence="1">
    <location>
        <begin position="53"/>
        <end position="176"/>
    </location>
</feature>
<feature type="domain" description="Peptidase M16 C-terminal" evidence="2">
    <location>
        <begin position="184"/>
        <end position="359"/>
    </location>
</feature>
<dbReference type="AlphaFoldDB" id="D3UGD0"/>
<dbReference type="eggNOG" id="COG0612">
    <property type="taxonomic scope" value="Bacteria"/>
</dbReference>